<feature type="transmembrane region" description="Helical" evidence="10">
    <location>
        <begin position="156"/>
        <end position="172"/>
    </location>
</feature>
<evidence type="ECO:0000313" key="11">
    <source>
        <dbReference type="EMBL" id="CRK98755.1"/>
    </source>
</evidence>
<evidence type="ECO:0000256" key="10">
    <source>
        <dbReference type="RuleBase" id="RU361115"/>
    </source>
</evidence>
<dbReference type="GO" id="GO:0005789">
    <property type="term" value="C:endoplasmic reticulum membrane"/>
    <property type="evidence" value="ECO:0007669"/>
    <property type="project" value="TreeGrafter"/>
</dbReference>
<evidence type="ECO:0000256" key="5">
    <source>
        <dbReference type="ARBA" id="ARBA00022832"/>
    </source>
</evidence>
<dbReference type="GO" id="GO:0019367">
    <property type="term" value="P:fatty acid elongation, saturated fatty acid"/>
    <property type="evidence" value="ECO:0007669"/>
    <property type="project" value="TreeGrafter"/>
</dbReference>
<keyword evidence="9 10" id="KW-0275">Fatty acid biosynthesis</keyword>
<dbReference type="GO" id="GO:0009922">
    <property type="term" value="F:fatty acid elongase activity"/>
    <property type="evidence" value="ECO:0007669"/>
    <property type="project" value="UniProtKB-EC"/>
</dbReference>
<dbReference type="GO" id="GO:0042761">
    <property type="term" value="P:very long-chain fatty acid biosynthetic process"/>
    <property type="evidence" value="ECO:0007669"/>
    <property type="project" value="TreeGrafter"/>
</dbReference>
<feature type="transmembrane region" description="Helical" evidence="10">
    <location>
        <begin position="106"/>
        <end position="125"/>
    </location>
</feature>
<comment type="subcellular location">
    <subcellularLocation>
        <location evidence="1">Membrane</location>
        <topology evidence="1">Multi-pass membrane protein</topology>
    </subcellularLocation>
</comment>
<gene>
    <name evidence="11" type="ORF">CLUMA_CG012461</name>
</gene>
<dbReference type="GO" id="GO:0030148">
    <property type="term" value="P:sphingolipid biosynthetic process"/>
    <property type="evidence" value="ECO:0007669"/>
    <property type="project" value="TreeGrafter"/>
</dbReference>
<comment type="similarity">
    <text evidence="10">Belongs to the ELO family.</text>
</comment>
<sequence>MDKMIPFMDWPGKYSSMDSMTFMGSPFPLLLIICSYLYFVLFMGPKMMELRRPMNIRIIILPYNILQAFLFSYIVLEMINNGFSFELTWKCVVENGEDMNELHNNMWLFMILRIFELFETIFVVLRKKRSQLTFLHIYHQTTSVLVFWILLKYHSGMMEIFLIVISSIGHVIKTNKRW</sequence>
<organism evidence="11 12">
    <name type="scientific">Clunio marinus</name>
    <dbReference type="NCBI Taxonomy" id="568069"/>
    <lineage>
        <taxon>Eukaryota</taxon>
        <taxon>Metazoa</taxon>
        <taxon>Ecdysozoa</taxon>
        <taxon>Arthropoda</taxon>
        <taxon>Hexapoda</taxon>
        <taxon>Insecta</taxon>
        <taxon>Pterygota</taxon>
        <taxon>Neoptera</taxon>
        <taxon>Endopterygota</taxon>
        <taxon>Diptera</taxon>
        <taxon>Nematocera</taxon>
        <taxon>Chironomoidea</taxon>
        <taxon>Chironomidae</taxon>
        <taxon>Clunio</taxon>
    </lineage>
</organism>
<keyword evidence="7 10" id="KW-0443">Lipid metabolism</keyword>
<keyword evidence="4 10" id="KW-0812">Transmembrane</keyword>
<keyword evidence="5 10" id="KW-0276">Fatty acid metabolism</keyword>
<dbReference type="PANTHER" id="PTHR11157">
    <property type="entry name" value="FATTY ACID ACYL TRANSFERASE-RELATED"/>
    <property type="match status" value="1"/>
</dbReference>
<protein>
    <recommendedName>
        <fullName evidence="10">Elongation of very long chain fatty acids protein</fullName>
        <ecNumber evidence="10">2.3.1.199</ecNumber>
    </recommendedName>
    <alternativeName>
        <fullName evidence="10">Very-long-chain 3-oxoacyl-CoA synthase</fullName>
    </alternativeName>
</protein>
<evidence type="ECO:0000313" key="12">
    <source>
        <dbReference type="Proteomes" id="UP000183832"/>
    </source>
</evidence>
<feature type="transmembrane region" description="Helical" evidence="10">
    <location>
        <begin position="132"/>
        <end position="150"/>
    </location>
</feature>
<keyword evidence="6 10" id="KW-1133">Transmembrane helix</keyword>
<dbReference type="EC" id="2.3.1.199" evidence="10"/>
<reference evidence="11 12" key="1">
    <citation type="submission" date="2015-04" db="EMBL/GenBank/DDBJ databases">
        <authorList>
            <person name="Syromyatnikov M.Y."/>
            <person name="Popov V.N."/>
        </authorList>
    </citation>
    <scope>NUCLEOTIDE SEQUENCE [LARGE SCALE GENOMIC DNA]</scope>
</reference>
<dbReference type="PANTHER" id="PTHR11157:SF164">
    <property type="entry name" value="ELONGATION OF VERY LONG CHAIN FATTY ACIDS PROTEIN"/>
    <property type="match status" value="1"/>
</dbReference>
<comment type="catalytic activity">
    <reaction evidence="10">
        <text>a very-long-chain acyl-CoA + malonyl-CoA + H(+) = a very-long-chain 3-oxoacyl-CoA + CO2 + CoA</text>
        <dbReference type="Rhea" id="RHEA:32727"/>
        <dbReference type="ChEBI" id="CHEBI:15378"/>
        <dbReference type="ChEBI" id="CHEBI:16526"/>
        <dbReference type="ChEBI" id="CHEBI:57287"/>
        <dbReference type="ChEBI" id="CHEBI:57384"/>
        <dbReference type="ChEBI" id="CHEBI:90725"/>
        <dbReference type="ChEBI" id="CHEBI:90736"/>
        <dbReference type="EC" id="2.3.1.199"/>
    </reaction>
</comment>
<feature type="transmembrane region" description="Helical" evidence="10">
    <location>
        <begin position="20"/>
        <end position="44"/>
    </location>
</feature>
<dbReference type="GO" id="GO:0034625">
    <property type="term" value="P:fatty acid elongation, monounsaturated fatty acid"/>
    <property type="evidence" value="ECO:0007669"/>
    <property type="project" value="TreeGrafter"/>
</dbReference>
<evidence type="ECO:0000256" key="2">
    <source>
        <dbReference type="ARBA" id="ARBA00022516"/>
    </source>
</evidence>
<evidence type="ECO:0000256" key="3">
    <source>
        <dbReference type="ARBA" id="ARBA00022679"/>
    </source>
</evidence>
<keyword evidence="12" id="KW-1185">Reference proteome</keyword>
<evidence type="ECO:0000256" key="7">
    <source>
        <dbReference type="ARBA" id="ARBA00023098"/>
    </source>
</evidence>
<dbReference type="OrthoDB" id="434092at2759"/>
<dbReference type="EMBL" id="CVRI01000048">
    <property type="protein sequence ID" value="CRK98755.1"/>
    <property type="molecule type" value="Genomic_DNA"/>
</dbReference>
<feature type="transmembrane region" description="Helical" evidence="10">
    <location>
        <begin position="56"/>
        <end position="76"/>
    </location>
</feature>
<evidence type="ECO:0000256" key="1">
    <source>
        <dbReference type="ARBA" id="ARBA00004141"/>
    </source>
</evidence>
<dbReference type="STRING" id="568069.A0A1J1IEW6"/>
<dbReference type="Pfam" id="PF01151">
    <property type="entry name" value="ELO"/>
    <property type="match status" value="1"/>
</dbReference>
<dbReference type="InterPro" id="IPR002076">
    <property type="entry name" value="ELO_fam"/>
</dbReference>
<dbReference type="GO" id="GO:0034626">
    <property type="term" value="P:fatty acid elongation, polyunsaturated fatty acid"/>
    <property type="evidence" value="ECO:0007669"/>
    <property type="project" value="TreeGrafter"/>
</dbReference>
<proteinExistence type="inferred from homology"/>
<accession>A0A1J1IEW6</accession>
<evidence type="ECO:0000256" key="8">
    <source>
        <dbReference type="ARBA" id="ARBA00023136"/>
    </source>
</evidence>
<evidence type="ECO:0000256" key="6">
    <source>
        <dbReference type="ARBA" id="ARBA00022989"/>
    </source>
</evidence>
<dbReference type="AlphaFoldDB" id="A0A1J1IEW6"/>
<keyword evidence="8 10" id="KW-0472">Membrane</keyword>
<name>A0A1J1IEW6_9DIPT</name>
<keyword evidence="3 10" id="KW-0808">Transferase</keyword>
<evidence type="ECO:0000256" key="9">
    <source>
        <dbReference type="ARBA" id="ARBA00023160"/>
    </source>
</evidence>
<evidence type="ECO:0000256" key="4">
    <source>
        <dbReference type="ARBA" id="ARBA00022692"/>
    </source>
</evidence>
<dbReference type="Proteomes" id="UP000183832">
    <property type="component" value="Unassembled WGS sequence"/>
</dbReference>
<keyword evidence="2 10" id="KW-0444">Lipid biosynthesis</keyword>